<feature type="compositionally biased region" description="Polar residues" evidence="5">
    <location>
        <begin position="59"/>
        <end position="70"/>
    </location>
</feature>
<dbReference type="GO" id="GO:0015689">
    <property type="term" value="P:molybdate ion transport"/>
    <property type="evidence" value="ECO:0007669"/>
    <property type="project" value="InterPro"/>
</dbReference>
<dbReference type="FunFam" id="3.40.190.10:FF:000035">
    <property type="entry name" value="Molybdate ABC transporter substrate-binding protein"/>
    <property type="match status" value="1"/>
</dbReference>
<dbReference type="InterPro" id="IPR050682">
    <property type="entry name" value="ModA/WtpA"/>
</dbReference>
<feature type="chain" id="PRO_5044372632" evidence="6">
    <location>
        <begin position="20"/>
        <end position="312"/>
    </location>
</feature>
<feature type="compositionally biased region" description="Polar residues" evidence="5">
    <location>
        <begin position="27"/>
        <end position="52"/>
    </location>
</feature>
<dbReference type="NCBIfam" id="TIGR01256">
    <property type="entry name" value="modA"/>
    <property type="match status" value="1"/>
</dbReference>
<feature type="signal peptide" evidence="6">
    <location>
        <begin position="1"/>
        <end position="19"/>
    </location>
</feature>
<dbReference type="Pfam" id="PF13531">
    <property type="entry name" value="SBP_bac_11"/>
    <property type="match status" value="1"/>
</dbReference>
<evidence type="ECO:0000256" key="3">
    <source>
        <dbReference type="ARBA" id="ARBA00022723"/>
    </source>
</evidence>
<protein>
    <submittedName>
        <fullName evidence="7">Molybdate transport system substrate-binding protein</fullName>
    </submittedName>
</protein>
<evidence type="ECO:0000313" key="7">
    <source>
        <dbReference type="EMBL" id="SEU14963.1"/>
    </source>
</evidence>
<dbReference type="Gene3D" id="3.40.190.10">
    <property type="entry name" value="Periplasmic binding protein-like II"/>
    <property type="match status" value="2"/>
</dbReference>
<evidence type="ECO:0000256" key="5">
    <source>
        <dbReference type="SAM" id="MobiDB-lite"/>
    </source>
</evidence>
<dbReference type="Proteomes" id="UP000198508">
    <property type="component" value="Unassembled WGS sequence"/>
</dbReference>
<accession>A0A1I0JW07</accession>
<evidence type="ECO:0000313" key="8">
    <source>
        <dbReference type="Proteomes" id="UP000198508"/>
    </source>
</evidence>
<dbReference type="CDD" id="cd13537">
    <property type="entry name" value="PBP2_YvgL_like"/>
    <property type="match status" value="1"/>
</dbReference>
<dbReference type="PANTHER" id="PTHR30632:SF0">
    <property type="entry name" value="SULFATE-BINDING PROTEIN"/>
    <property type="match status" value="1"/>
</dbReference>
<dbReference type="STRING" id="460384.SAMN05216313_13720"/>
<evidence type="ECO:0000256" key="2">
    <source>
        <dbReference type="ARBA" id="ARBA00022505"/>
    </source>
</evidence>
<dbReference type="SUPFAM" id="SSF53850">
    <property type="entry name" value="Periplasmic binding protein-like II"/>
    <property type="match status" value="1"/>
</dbReference>
<dbReference type="GO" id="GO:0030973">
    <property type="term" value="F:molybdate ion binding"/>
    <property type="evidence" value="ECO:0007669"/>
    <property type="project" value="UniProtKB-ARBA"/>
</dbReference>
<comment type="similarity">
    <text evidence="1">Belongs to the bacterial solute-binding protein ModA family.</text>
</comment>
<keyword evidence="3" id="KW-0479">Metal-binding</keyword>
<keyword evidence="4 6" id="KW-0732">Signal</keyword>
<dbReference type="GeneID" id="93278215"/>
<dbReference type="InterPro" id="IPR041879">
    <property type="entry name" value="YvgL-like_PBP2"/>
</dbReference>
<evidence type="ECO:0000256" key="4">
    <source>
        <dbReference type="ARBA" id="ARBA00022729"/>
    </source>
</evidence>
<dbReference type="RefSeq" id="WP_092370150.1">
    <property type="nucleotide sequence ID" value="NZ_DAINWJ010000393.1"/>
</dbReference>
<name>A0A1I0JW07_9FIRM</name>
<organism evidence="7 8">
    <name type="scientific">Enterocloster lavalensis</name>
    <dbReference type="NCBI Taxonomy" id="460384"/>
    <lineage>
        <taxon>Bacteria</taxon>
        <taxon>Bacillati</taxon>
        <taxon>Bacillota</taxon>
        <taxon>Clostridia</taxon>
        <taxon>Lachnospirales</taxon>
        <taxon>Lachnospiraceae</taxon>
        <taxon>Enterocloster</taxon>
    </lineage>
</organism>
<dbReference type="PANTHER" id="PTHR30632">
    <property type="entry name" value="MOLYBDATE-BINDING PERIPLASMIC PROTEIN"/>
    <property type="match status" value="1"/>
</dbReference>
<dbReference type="GO" id="GO:1901359">
    <property type="term" value="F:tungstate binding"/>
    <property type="evidence" value="ECO:0007669"/>
    <property type="project" value="UniProtKB-ARBA"/>
</dbReference>
<gene>
    <name evidence="7" type="ORF">SAMN05216313_13720</name>
</gene>
<reference evidence="8" key="1">
    <citation type="submission" date="2016-10" db="EMBL/GenBank/DDBJ databases">
        <authorList>
            <person name="Varghese N."/>
            <person name="Submissions S."/>
        </authorList>
    </citation>
    <scope>NUCLEOTIDE SEQUENCE [LARGE SCALE GENOMIC DNA]</scope>
    <source>
        <strain evidence="8">NLAE-zl-G277</strain>
    </source>
</reference>
<dbReference type="InterPro" id="IPR005950">
    <property type="entry name" value="ModA"/>
</dbReference>
<dbReference type="GO" id="GO:0046872">
    <property type="term" value="F:metal ion binding"/>
    <property type="evidence" value="ECO:0007669"/>
    <property type="project" value="UniProtKB-KW"/>
</dbReference>
<evidence type="ECO:0000256" key="6">
    <source>
        <dbReference type="SAM" id="SignalP"/>
    </source>
</evidence>
<proteinExistence type="inferred from homology"/>
<dbReference type="AlphaFoldDB" id="A0A1I0JW07"/>
<feature type="region of interest" description="Disordered" evidence="5">
    <location>
        <begin position="22"/>
        <end position="77"/>
    </location>
</feature>
<dbReference type="EMBL" id="FOIM01000037">
    <property type="protein sequence ID" value="SEU14963.1"/>
    <property type="molecule type" value="Genomic_DNA"/>
</dbReference>
<keyword evidence="2" id="KW-0500">Molybdenum</keyword>
<evidence type="ECO:0000256" key="1">
    <source>
        <dbReference type="ARBA" id="ARBA00009175"/>
    </source>
</evidence>
<sequence>MKKQITMFLAVAMAAGMMAGCSGGKAQTNASGTAAVSDTAAPETTQADTTTAAPEPVSSDATAQGQTGENTGEPDRAELEPAEILVAAAASLKNAYEDELIPMFQEQNPGVTVVGTYDSSGKLQTQIEEGLEADVFMSAAPKQMNALDEEGLIESGTITDLLENKIVLIVPAGSESGLAGFEDIEKAESIALGDPASVPVGQYSEEALTNLGIWDKIQDKVSFGTNVTEVLNQVAASSADAGIVYATDAYSMADQVKIVAEAPEGSLKNKVLYPVAVVKNTEHEPQARAFVEFLKTDEAMAVFEKYGFSRAN</sequence>
<keyword evidence="8" id="KW-1185">Reference proteome</keyword>
<dbReference type="PROSITE" id="PS51257">
    <property type="entry name" value="PROKAR_LIPOPROTEIN"/>
    <property type="match status" value="1"/>
</dbReference>